<organism evidence="2 3">
    <name type="scientific">Effrenium voratum</name>
    <dbReference type="NCBI Taxonomy" id="2562239"/>
    <lineage>
        <taxon>Eukaryota</taxon>
        <taxon>Sar</taxon>
        <taxon>Alveolata</taxon>
        <taxon>Dinophyceae</taxon>
        <taxon>Suessiales</taxon>
        <taxon>Symbiodiniaceae</taxon>
        <taxon>Effrenium</taxon>
    </lineage>
</organism>
<reference evidence="2" key="1">
    <citation type="submission" date="2023-08" db="EMBL/GenBank/DDBJ databases">
        <authorList>
            <person name="Chen Y."/>
            <person name="Shah S."/>
            <person name="Dougan E. K."/>
            <person name="Thang M."/>
            <person name="Chan C."/>
        </authorList>
    </citation>
    <scope>NUCLEOTIDE SEQUENCE</scope>
</reference>
<dbReference type="AlphaFoldDB" id="A0AA36IM77"/>
<accession>A0AA36IM77</accession>
<evidence type="ECO:0000256" key="1">
    <source>
        <dbReference type="SAM" id="MobiDB-lite"/>
    </source>
</evidence>
<comment type="caution">
    <text evidence="2">The sequence shown here is derived from an EMBL/GenBank/DDBJ whole genome shotgun (WGS) entry which is preliminary data.</text>
</comment>
<proteinExistence type="predicted"/>
<feature type="compositionally biased region" description="Polar residues" evidence="1">
    <location>
        <begin position="66"/>
        <end position="78"/>
    </location>
</feature>
<dbReference type="PANTHER" id="PTHR38899">
    <property type="entry name" value="DOMAIN OOKINETE PROTEIN, PUTATIVE-RELATED"/>
    <property type="match status" value="1"/>
</dbReference>
<dbReference type="Proteomes" id="UP001178507">
    <property type="component" value="Unassembled WGS sequence"/>
</dbReference>
<evidence type="ECO:0000313" key="3">
    <source>
        <dbReference type="Proteomes" id="UP001178507"/>
    </source>
</evidence>
<dbReference type="EMBL" id="CAUJNA010001979">
    <property type="protein sequence ID" value="CAJ1389983.1"/>
    <property type="molecule type" value="Genomic_DNA"/>
</dbReference>
<keyword evidence="3" id="KW-1185">Reference proteome</keyword>
<name>A0AA36IM77_9DINO</name>
<feature type="region of interest" description="Disordered" evidence="1">
    <location>
        <begin position="65"/>
        <end position="91"/>
    </location>
</feature>
<dbReference type="PANTHER" id="PTHR38899:SF1">
    <property type="entry name" value="PROTEIN KINASE"/>
    <property type="match status" value="1"/>
</dbReference>
<gene>
    <name evidence="2" type="ORF">EVOR1521_LOCUS15496</name>
</gene>
<evidence type="ECO:0000313" key="2">
    <source>
        <dbReference type="EMBL" id="CAJ1389983.1"/>
    </source>
</evidence>
<sequence length="390" mass="42529">MLARPASGWTPMRLPELNEVQFKKRSGRSAARLYEIEDDGFGSDLRPGSRPSTVKDGAVWKAASVGRSQSASSLSRTPAPTPSAWHLDKGPAGPKGFSLEAQDIFGVGKAARVRVKEAGRVRNSKVWQDQPVAVAQAPEAPPATAEASEEKDSAAHSCIFFDWDDTLCPTSFLQQVVMPCLQRLPGEDMPRIRPESPFFHDLSSIAKLVESILRSARKLSSVAIVTLARRPWLDEVSQACLPGLNLSKLLAELQIPVFYAREHVPLAVANLASPGAFIRAKRDAMRSCVKQIFGNTENVRSFMSIGDADIEHSALQQLVGSIGVSSMMQSPALGLPYCKLVRFSLQPSIPELQTQLTNLLATLRGLTSHHGNINVESNALSKQRCRFPRD</sequence>
<protein>
    <submittedName>
        <fullName evidence="2">Uncharacterized protein</fullName>
    </submittedName>
</protein>